<dbReference type="PROSITE" id="PS51257">
    <property type="entry name" value="PROKAR_LIPOPROTEIN"/>
    <property type="match status" value="1"/>
</dbReference>
<sequence length="133" mass="14781">MRVKTGFFSVSAILLVVVFVLIGCSGSPSKGEGWVSTNFSQQEADNMQKQVDEGHKPGLTDWQQVSREYLSTQEGLVVNEDIDVKLIVDEKAKKVVQYALKDGRTIQLELIQPSKEGPSGIFVVSRYRFASNE</sequence>
<evidence type="ECO:0000313" key="2">
    <source>
        <dbReference type="Proteomes" id="UP000304148"/>
    </source>
</evidence>
<accession>A0A383REW3</accession>
<evidence type="ECO:0008006" key="3">
    <source>
        <dbReference type="Google" id="ProtNLM"/>
    </source>
</evidence>
<dbReference type="Proteomes" id="UP000304148">
    <property type="component" value="Chromosome"/>
</dbReference>
<dbReference type="AlphaFoldDB" id="A0A383REW3"/>
<dbReference type="EMBL" id="LS992241">
    <property type="protein sequence ID" value="SYX85211.1"/>
    <property type="molecule type" value="Genomic_DNA"/>
</dbReference>
<name>A0A383REW3_PAEAL</name>
<evidence type="ECO:0000313" key="1">
    <source>
        <dbReference type="EMBL" id="SYX85211.1"/>
    </source>
</evidence>
<organism evidence="1 2">
    <name type="scientific">Paenibacillus alvei</name>
    <name type="common">Bacillus alvei</name>
    <dbReference type="NCBI Taxonomy" id="44250"/>
    <lineage>
        <taxon>Bacteria</taxon>
        <taxon>Bacillati</taxon>
        <taxon>Bacillota</taxon>
        <taxon>Bacilli</taxon>
        <taxon>Bacillales</taxon>
        <taxon>Paenibacillaceae</taxon>
        <taxon>Paenibacillus</taxon>
    </lineage>
</organism>
<gene>
    <name evidence="1" type="ORF">PBLR_13633</name>
</gene>
<dbReference type="RefSeq" id="WP_138186909.1">
    <property type="nucleotide sequence ID" value="NZ_LS992241.1"/>
</dbReference>
<protein>
    <recommendedName>
        <fullName evidence="3">Lipoprotein</fullName>
    </recommendedName>
</protein>
<reference evidence="2" key="1">
    <citation type="submission" date="2018-08" db="EMBL/GenBank/DDBJ databases">
        <authorList>
            <person name="Chevrot R."/>
        </authorList>
    </citation>
    <scope>NUCLEOTIDE SEQUENCE [LARGE SCALE GENOMIC DNA]</scope>
</reference>
<proteinExistence type="predicted"/>